<protein>
    <submittedName>
        <fullName evidence="1">Uncharacterized protein</fullName>
    </submittedName>
</protein>
<accession>A0AB39KPW4</accession>
<gene>
    <name evidence="1" type="ORF">ABOZ73_14035</name>
</gene>
<sequence length="196" mass="20073">MSLSIAILSTGVLIAAASSPPITGDASTLGIGADGKVGPLSYVGSTTHTLPLSSGETVTRLVKPTEAATSRGRHVVWKFPGGVFSGAAATDFRIEESGSAAEESGDAPKPAPQCVKKASTRQANTKPLSLWRCGAQTVLTSETPAGAARTLLSTSTPFAFVAAQPDPHGYSAPVVLGRMDSEGRISLVVLAWDLRN</sequence>
<name>A0AB39KPW4_9CAUL</name>
<reference evidence="1" key="1">
    <citation type="submission" date="2024-06" db="EMBL/GenBank/DDBJ databases">
        <title>Caulobacter inopinatus, sp. nov.</title>
        <authorList>
            <person name="Donachie S.P."/>
        </authorList>
    </citation>
    <scope>NUCLEOTIDE SEQUENCE</scope>
    <source>
        <strain evidence="1">73W</strain>
    </source>
</reference>
<proteinExistence type="predicted"/>
<dbReference type="AlphaFoldDB" id="A0AB39KPW4"/>
<dbReference type="RefSeq" id="WP_369058761.1">
    <property type="nucleotide sequence ID" value="NZ_CP158375.1"/>
</dbReference>
<evidence type="ECO:0000313" key="1">
    <source>
        <dbReference type="EMBL" id="XDO95905.1"/>
    </source>
</evidence>
<dbReference type="EMBL" id="CP158375">
    <property type="protein sequence ID" value="XDO95905.1"/>
    <property type="molecule type" value="Genomic_DNA"/>
</dbReference>
<organism evidence="1">
    <name type="scientific">Caulobacter sp. 73W</name>
    <dbReference type="NCBI Taxonomy" id="3161137"/>
    <lineage>
        <taxon>Bacteria</taxon>
        <taxon>Pseudomonadati</taxon>
        <taxon>Pseudomonadota</taxon>
        <taxon>Alphaproteobacteria</taxon>
        <taxon>Caulobacterales</taxon>
        <taxon>Caulobacteraceae</taxon>
        <taxon>Caulobacter</taxon>
    </lineage>
</organism>